<keyword evidence="2" id="KW-1185">Reference proteome</keyword>
<name>A0ABV5S676_9ACTN</name>
<dbReference type="EMBL" id="JBHMBW010000027">
    <property type="protein sequence ID" value="MFB9627110.1"/>
    <property type="molecule type" value="Genomic_DNA"/>
</dbReference>
<dbReference type="RefSeq" id="WP_344988923.1">
    <property type="nucleotide sequence ID" value="NZ_BAAAXV010000004.1"/>
</dbReference>
<evidence type="ECO:0000313" key="1">
    <source>
        <dbReference type="EMBL" id="MFB9627110.1"/>
    </source>
</evidence>
<sequence length="74" mass="7672">MLIQPTAPGLRRQGPRVRAEASVQAKRDVGGHLLAADPAGTAQAHHGGGGLVVVDQRYGYVVRAQGGVGHEVRP</sequence>
<organism evidence="1 2">
    <name type="scientific">Nonomuraea helvata</name>
    <dbReference type="NCBI Taxonomy" id="37484"/>
    <lineage>
        <taxon>Bacteria</taxon>
        <taxon>Bacillati</taxon>
        <taxon>Actinomycetota</taxon>
        <taxon>Actinomycetes</taxon>
        <taxon>Streptosporangiales</taxon>
        <taxon>Streptosporangiaceae</taxon>
        <taxon>Nonomuraea</taxon>
    </lineage>
</organism>
<dbReference type="Proteomes" id="UP001589532">
    <property type="component" value="Unassembled WGS sequence"/>
</dbReference>
<gene>
    <name evidence="1" type="ORF">ACFFSA_28835</name>
</gene>
<evidence type="ECO:0000313" key="2">
    <source>
        <dbReference type="Proteomes" id="UP001589532"/>
    </source>
</evidence>
<accession>A0ABV5S676</accession>
<protein>
    <submittedName>
        <fullName evidence="1">Uncharacterized protein</fullName>
    </submittedName>
</protein>
<reference evidence="1 2" key="1">
    <citation type="submission" date="2024-09" db="EMBL/GenBank/DDBJ databases">
        <authorList>
            <person name="Sun Q."/>
            <person name="Mori K."/>
        </authorList>
    </citation>
    <scope>NUCLEOTIDE SEQUENCE [LARGE SCALE GENOMIC DNA]</scope>
    <source>
        <strain evidence="1 2">JCM 3143</strain>
    </source>
</reference>
<comment type="caution">
    <text evidence="1">The sequence shown here is derived from an EMBL/GenBank/DDBJ whole genome shotgun (WGS) entry which is preliminary data.</text>
</comment>
<proteinExistence type="predicted"/>